<feature type="domain" description="DNA primase/polymerase bifunctional N-terminal" evidence="1">
    <location>
        <begin position="8"/>
        <end position="178"/>
    </location>
</feature>
<dbReference type="InterPro" id="IPR015330">
    <property type="entry name" value="DNA_primase/pol_bifunc_N"/>
</dbReference>
<comment type="caution">
    <text evidence="2">The sequence shown here is derived from an EMBL/GenBank/DDBJ whole genome shotgun (WGS) entry which is preliminary data.</text>
</comment>
<evidence type="ECO:0000313" key="3">
    <source>
        <dbReference type="Proteomes" id="UP000295388"/>
    </source>
</evidence>
<dbReference type="RefSeq" id="WP_202869883.1">
    <property type="nucleotide sequence ID" value="NZ_SNWQ01000021.1"/>
</dbReference>
<accession>A0A4V3C712</accession>
<dbReference type="Proteomes" id="UP000295388">
    <property type="component" value="Unassembled WGS sequence"/>
</dbReference>
<evidence type="ECO:0000259" key="1">
    <source>
        <dbReference type="SMART" id="SM00943"/>
    </source>
</evidence>
<dbReference type="AlphaFoldDB" id="A0A4V3C712"/>
<dbReference type="Pfam" id="PF09250">
    <property type="entry name" value="Prim-Pol"/>
    <property type="match status" value="1"/>
</dbReference>
<dbReference type="SUPFAM" id="SSF56747">
    <property type="entry name" value="Prim-pol domain"/>
    <property type="match status" value="1"/>
</dbReference>
<keyword evidence="3" id="KW-1185">Reference proteome</keyword>
<evidence type="ECO:0000313" key="2">
    <source>
        <dbReference type="EMBL" id="TDO35878.1"/>
    </source>
</evidence>
<name>A0A4V3C712_9ACTN</name>
<sequence>MNVYLAAALTAAARGWHVFPLVPDGKRPAVEDWENRATTDPKRIERCWSAGPYGVGIACGPSRLVVVDLDQPKPGQTAPKEWRRPGMTCGADVLADRADEAGERYPWNTHTVMTGRGGEHLYFAAPTGADLRNTQGRLGWLIDSRAAGGYVVGAGSTAAGRRYRTVHDITPAALPGWLSDALTAAPPPAQLTAPIQLATARRSSYLDAAIRAETERVATPDEGKRNLNLYKAAVALGQLVAGGALTDAEVRAVLGDAAAGQIAAGAYTAREADKTISSGLRAGAKRPRQVAA</sequence>
<protein>
    <submittedName>
        <fullName evidence="2">Bifunctional DNA primase/polymerase-like protein</fullName>
    </submittedName>
</protein>
<dbReference type="CDD" id="cd04859">
    <property type="entry name" value="Prim_Pol"/>
    <property type="match status" value="1"/>
</dbReference>
<reference evidence="2 3" key="1">
    <citation type="submission" date="2019-03" db="EMBL/GenBank/DDBJ databases">
        <title>Genomic Encyclopedia of Type Strains, Phase III (KMG-III): the genomes of soil and plant-associated and newly described type strains.</title>
        <authorList>
            <person name="Whitman W."/>
        </authorList>
    </citation>
    <scope>NUCLEOTIDE SEQUENCE [LARGE SCALE GENOMIC DNA]</scope>
    <source>
        <strain evidence="2 3">VKM Ac-2527</strain>
    </source>
</reference>
<proteinExistence type="predicted"/>
<dbReference type="EMBL" id="SNWQ01000021">
    <property type="protein sequence ID" value="TDO35878.1"/>
    <property type="molecule type" value="Genomic_DNA"/>
</dbReference>
<gene>
    <name evidence="2" type="ORF">EV643_121153</name>
</gene>
<dbReference type="SMART" id="SM00943">
    <property type="entry name" value="Prim-Pol"/>
    <property type="match status" value="1"/>
</dbReference>
<organism evidence="2 3">
    <name type="scientific">Kribbella caucasensis</name>
    <dbReference type="NCBI Taxonomy" id="2512215"/>
    <lineage>
        <taxon>Bacteria</taxon>
        <taxon>Bacillati</taxon>
        <taxon>Actinomycetota</taxon>
        <taxon>Actinomycetes</taxon>
        <taxon>Propionibacteriales</taxon>
        <taxon>Kribbellaceae</taxon>
        <taxon>Kribbella</taxon>
    </lineage>
</organism>